<reference evidence="1" key="2">
    <citation type="journal article" date="2024" name="Plant">
        <title>Genomic evolution and insights into agronomic trait innovations of Sesamum species.</title>
        <authorList>
            <person name="Miao H."/>
            <person name="Wang L."/>
            <person name="Qu L."/>
            <person name="Liu H."/>
            <person name="Sun Y."/>
            <person name="Le M."/>
            <person name="Wang Q."/>
            <person name="Wei S."/>
            <person name="Zheng Y."/>
            <person name="Lin W."/>
            <person name="Duan Y."/>
            <person name="Cao H."/>
            <person name="Xiong S."/>
            <person name="Wang X."/>
            <person name="Wei L."/>
            <person name="Li C."/>
            <person name="Ma Q."/>
            <person name="Ju M."/>
            <person name="Zhao R."/>
            <person name="Li G."/>
            <person name="Mu C."/>
            <person name="Tian Q."/>
            <person name="Mei H."/>
            <person name="Zhang T."/>
            <person name="Gao T."/>
            <person name="Zhang H."/>
        </authorList>
    </citation>
    <scope>NUCLEOTIDE SEQUENCE</scope>
    <source>
        <strain evidence="1">G02</strain>
    </source>
</reference>
<name>A0AAW2JCV1_SESRA</name>
<protein>
    <submittedName>
        <fullName evidence="1">Uncharacterized protein</fullName>
    </submittedName>
</protein>
<gene>
    <name evidence="1" type="ORF">Sradi_7005300</name>
</gene>
<comment type="caution">
    <text evidence="1">The sequence shown here is derived from an EMBL/GenBank/DDBJ whole genome shotgun (WGS) entry which is preliminary data.</text>
</comment>
<proteinExistence type="predicted"/>
<evidence type="ECO:0000313" key="1">
    <source>
        <dbReference type="EMBL" id="KAL0292026.1"/>
    </source>
</evidence>
<dbReference type="EMBL" id="JACGWJ010000473">
    <property type="protein sequence ID" value="KAL0292026.1"/>
    <property type="molecule type" value="Genomic_DNA"/>
</dbReference>
<reference evidence="1" key="1">
    <citation type="submission" date="2020-06" db="EMBL/GenBank/DDBJ databases">
        <authorList>
            <person name="Li T."/>
            <person name="Hu X."/>
            <person name="Zhang T."/>
            <person name="Song X."/>
            <person name="Zhang H."/>
            <person name="Dai N."/>
            <person name="Sheng W."/>
            <person name="Hou X."/>
            <person name="Wei L."/>
        </authorList>
    </citation>
    <scope>NUCLEOTIDE SEQUENCE</scope>
    <source>
        <strain evidence="1">G02</strain>
        <tissue evidence="1">Leaf</tissue>
    </source>
</reference>
<sequence>MRSRFLCLCYSPVIITEDNYGLNTARYHTQLLDVAFHPNRLLRSFRNRDVFSFRGGIRCGILLGTLPSHHTTVKLEYKTRLGFGIIVVLLEASSAIAFQYQFTTTVNQEHIFSPSQVLKKGF</sequence>
<accession>A0AAW2JCV1</accession>
<dbReference type="AlphaFoldDB" id="A0AAW2JCV1"/>
<organism evidence="1">
    <name type="scientific">Sesamum radiatum</name>
    <name type="common">Black benniseed</name>
    <dbReference type="NCBI Taxonomy" id="300843"/>
    <lineage>
        <taxon>Eukaryota</taxon>
        <taxon>Viridiplantae</taxon>
        <taxon>Streptophyta</taxon>
        <taxon>Embryophyta</taxon>
        <taxon>Tracheophyta</taxon>
        <taxon>Spermatophyta</taxon>
        <taxon>Magnoliopsida</taxon>
        <taxon>eudicotyledons</taxon>
        <taxon>Gunneridae</taxon>
        <taxon>Pentapetalae</taxon>
        <taxon>asterids</taxon>
        <taxon>lamiids</taxon>
        <taxon>Lamiales</taxon>
        <taxon>Pedaliaceae</taxon>
        <taxon>Sesamum</taxon>
    </lineage>
</organism>